<dbReference type="InterPro" id="IPR029063">
    <property type="entry name" value="SAM-dependent_MTases_sf"/>
</dbReference>
<keyword evidence="1" id="KW-0808">Transferase</keyword>
<accession>A0A2S5TF87</accession>
<sequence length="263" mass="29915">MTTQAKDLAENINRFYDASMFSERLINYYGGSHYTNFGYWTDATPDAKSACDALMAQLLGFIPEKKGRILDVACGKGETSRYLSSFYPAQQITAINISERQLARGRELVPGATFLLMDATALDFPDASFDAVICVEAAFHFNTREKFLREAARVLKPGGHLVLSDILTTQRADDSHERRISDNHVASLDEYRALYQRCGFLPGAMVDATENCWRGHYRHMVNYAHEALLRRQVTRAQLQQSLDIYYERAQYIEHYMLVSAVRA</sequence>
<organism evidence="3 4">
    <name type="scientific">Solimonas fluminis</name>
    <dbReference type="NCBI Taxonomy" id="2086571"/>
    <lineage>
        <taxon>Bacteria</taxon>
        <taxon>Pseudomonadati</taxon>
        <taxon>Pseudomonadota</taxon>
        <taxon>Gammaproteobacteria</taxon>
        <taxon>Nevskiales</taxon>
        <taxon>Nevskiaceae</taxon>
        <taxon>Solimonas</taxon>
    </lineage>
</organism>
<dbReference type="CDD" id="cd02440">
    <property type="entry name" value="AdoMet_MTases"/>
    <property type="match status" value="1"/>
</dbReference>
<proteinExistence type="predicted"/>
<dbReference type="PANTHER" id="PTHR44068:SF11">
    <property type="entry name" value="GERANYL DIPHOSPHATE 2-C-METHYLTRANSFERASE"/>
    <property type="match status" value="1"/>
</dbReference>
<dbReference type="PANTHER" id="PTHR44068">
    <property type="entry name" value="ZGC:194242"/>
    <property type="match status" value="1"/>
</dbReference>
<reference evidence="3 4" key="1">
    <citation type="submission" date="2018-02" db="EMBL/GenBank/DDBJ databases">
        <title>Genome sequencing of Solimonas sp. HR-BB.</title>
        <authorList>
            <person name="Lee Y."/>
            <person name="Jeon C.O."/>
        </authorList>
    </citation>
    <scope>NUCLEOTIDE SEQUENCE [LARGE SCALE GENOMIC DNA]</scope>
    <source>
        <strain evidence="3 4">HR-BB</strain>
    </source>
</reference>
<dbReference type="Proteomes" id="UP000238220">
    <property type="component" value="Unassembled WGS sequence"/>
</dbReference>
<dbReference type="OrthoDB" id="932345at2"/>
<evidence type="ECO:0000256" key="1">
    <source>
        <dbReference type="ARBA" id="ARBA00022679"/>
    </source>
</evidence>
<evidence type="ECO:0000313" key="4">
    <source>
        <dbReference type="Proteomes" id="UP000238220"/>
    </source>
</evidence>
<evidence type="ECO:0000259" key="2">
    <source>
        <dbReference type="Pfam" id="PF08241"/>
    </source>
</evidence>
<protein>
    <recommendedName>
        <fullName evidence="2">Methyltransferase type 11 domain-containing protein</fullName>
    </recommendedName>
</protein>
<dbReference type="Gene3D" id="3.40.50.150">
    <property type="entry name" value="Vaccinia Virus protein VP39"/>
    <property type="match status" value="1"/>
</dbReference>
<comment type="caution">
    <text evidence="3">The sequence shown here is derived from an EMBL/GenBank/DDBJ whole genome shotgun (WGS) entry which is preliminary data.</text>
</comment>
<dbReference type="SUPFAM" id="SSF53335">
    <property type="entry name" value="S-adenosyl-L-methionine-dependent methyltransferases"/>
    <property type="match status" value="1"/>
</dbReference>
<gene>
    <name evidence="3" type="ORF">C3942_12640</name>
</gene>
<name>A0A2S5TF87_9GAMM</name>
<dbReference type="InterPro" id="IPR050447">
    <property type="entry name" value="Erg6_SMT_methyltransf"/>
</dbReference>
<feature type="domain" description="Methyltransferase type 11" evidence="2">
    <location>
        <begin position="70"/>
        <end position="163"/>
    </location>
</feature>
<dbReference type="Pfam" id="PF08241">
    <property type="entry name" value="Methyltransf_11"/>
    <property type="match status" value="1"/>
</dbReference>
<keyword evidence="4" id="KW-1185">Reference proteome</keyword>
<dbReference type="InterPro" id="IPR013216">
    <property type="entry name" value="Methyltransf_11"/>
</dbReference>
<dbReference type="GO" id="GO:0008757">
    <property type="term" value="F:S-adenosylmethionine-dependent methyltransferase activity"/>
    <property type="evidence" value="ECO:0007669"/>
    <property type="project" value="InterPro"/>
</dbReference>
<dbReference type="AlphaFoldDB" id="A0A2S5TF87"/>
<dbReference type="RefSeq" id="WP_104230700.1">
    <property type="nucleotide sequence ID" value="NZ_PSNW01000006.1"/>
</dbReference>
<dbReference type="EMBL" id="PSNW01000006">
    <property type="protein sequence ID" value="PPE73639.1"/>
    <property type="molecule type" value="Genomic_DNA"/>
</dbReference>
<evidence type="ECO:0000313" key="3">
    <source>
        <dbReference type="EMBL" id="PPE73639.1"/>
    </source>
</evidence>